<evidence type="ECO:0000256" key="7">
    <source>
        <dbReference type="ARBA" id="ARBA00022692"/>
    </source>
</evidence>
<evidence type="ECO:0000256" key="9">
    <source>
        <dbReference type="ARBA" id="ARBA00022982"/>
    </source>
</evidence>
<evidence type="ECO:0000256" key="11">
    <source>
        <dbReference type="ARBA" id="ARBA00023027"/>
    </source>
</evidence>
<evidence type="ECO:0000256" key="8">
    <source>
        <dbReference type="ARBA" id="ARBA00022967"/>
    </source>
</evidence>
<dbReference type="GO" id="GO:0008137">
    <property type="term" value="F:NADH dehydrogenase (ubiquinone) activity"/>
    <property type="evidence" value="ECO:0007669"/>
    <property type="project" value="UniProtKB-EC"/>
</dbReference>
<evidence type="ECO:0000256" key="13">
    <source>
        <dbReference type="ARBA" id="ARBA00023136"/>
    </source>
</evidence>
<evidence type="ECO:0000256" key="6">
    <source>
        <dbReference type="ARBA" id="ARBA00022660"/>
    </source>
</evidence>
<geneLocation type="mitochondrion" evidence="17"/>
<keyword evidence="7 16" id="KW-0812">Transmembrane</keyword>
<dbReference type="GO" id="GO:0031966">
    <property type="term" value="C:mitochondrial membrane"/>
    <property type="evidence" value="ECO:0007669"/>
    <property type="project" value="UniProtKB-SubCell"/>
</dbReference>
<feature type="transmembrane region" description="Helical" evidence="16">
    <location>
        <begin position="80"/>
        <end position="99"/>
    </location>
</feature>
<protein>
    <recommendedName>
        <fullName evidence="4">NADH-ubiquinone oxidoreductase chain 6</fullName>
        <ecNumber evidence="3">7.1.1.2</ecNumber>
    </recommendedName>
    <alternativeName>
        <fullName evidence="14">NADH dehydrogenase subunit 6</fullName>
    </alternativeName>
</protein>
<dbReference type="PANTHER" id="PTHR11435">
    <property type="entry name" value="NADH UBIQUINONE OXIDOREDUCTASE SUBUNIT ND6"/>
    <property type="match status" value="1"/>
</dbReference>
<evidence type="ECO:0000256" key="1">
    <source>
        <dbReference type="ARBA" id="ARBA00004225"/>
    </source>
</evidence>
<dbReference type="PANTHER" id="PTHR11435:SF1">
    <property type="entry name" value="NADH-UBIQUINONE OXIDOREDUCTASE CHAIN 6"/>
    <property type="match status" value="1"/>
</dbReference>
<evidence type="ECO:0000256" key="12">
    <source>
        <dbReference type="ARBA" id="ARBA00023128"/>
    </source>
</evidence>
<comment type="similarity">
    <text evidence="2">Belongs to the complex I subunit 6 family.</text>
</comment>
<evidence type="ECO:0000256" key="15">
    <source>
        <dbReference type="ARBA" id="ARBA00049551"/>
    </source>
</evidence>
<keyword evidence="11" id="KW-0520">NAD</keyword>
<accession>A0A9E8YI07</accession>
<keyword evidence="9" id="KW-0249">Electron transport</keyword>
<keyword evidence="13 16" id="KW-0472">Membrane</keyword>
<comment type="catalytic activity">
    <reaction evidence="15">
        <text>a ubiquinone + NADH + 5 H(+)(in) = a ubiquinol + NAD(+) + 4 H(+)(out)</text>
        <dbReference type="Rhea" id="RHEA:29091"/>
        <dbReference type="Rhea" id="RHEA-COMP:9565"/>
        <dbReference type="Rhea" id="RHEA-COMP:9566"/>
        <dbReference type="ChEBI" id="CHEBI:15378"/>
        <dbReference type="ChEBI" id="CHEBI:16389"/>
        <dbReference type="ChEBI" id="CHEBI:17976"/>
        <dbReference type="ChEBI" id="CHEBI:57540"/>
        <dbReference type="ChEBI" id="CHEBI:57945"/>
        <dbReference type="EC" id="7.1.1.2"/>
    </reaction>
</comment>
<dbReference type="InterPro" id="IPR050269">
    <property type="entry name" value="ComplexI_Subunit6"/>
</dbReference>
<keyword evidence="5" id="KW-0813">Transport</keyword>
<evidence type="ECO:0000256" key="10">
    <source>
        <dbReference type="ARBA" id="ARBA00022989"/>
    </source>
</evidence>
<name>A0A9E8YI07_9HEMI</name>
<evidence type="ECO:0000256" key="3">
    <source>
        <dbReference type="ARBA" id="ARBA00012944"/>
    </source>
</evidence>
<evidence type="ECO:0000256" key="2">
    <source>
        <dbReference type="ARBA" id="ARBA00005698"/>
    </source>
</evidence>
<feature type="transmembrane region" description="Helical" evidence="16">
    <location>
        <begin position="46"/>
        <end position="68"/>
    </location>
</feature>
<keyword evidence="8" id="KW-1278">Translocase</keyword>
<organism evidence="17">
    <name type="scientific">Ectomocoris horridus</name>
    <dbReference type="NCBI Taxonomy" id="3002513"/>
    <lineage>
        <taxon>Eukaryota</taxon>
        <taxon>Metazoa</taxon>
        <taxon>Ecdysozoa</taxon>
        <taxon>Arthropoda</taxon>
        <taxon>Hexapoda</taxon>
        <taxon>Insecta</taxon>
        <taxon>Pterygota</taxon>
        <taxon>Neoptera</taxon>
        <taxon>Paraneoptera</taxon>
        <taxon>Hemiptera</taxon>
        <taxon>Heteroptera</taxon>
        <taxon>Panheteroptera</taxon>
        <taxon>Cimicomorpha</taxon>
        <taxon>Reduviidae</taxon>
        <taxon>Peiratinae</taxon>
        <taxon>Ectomocoris</taxon>
    </lineage>
</organism>
<evidence type="ECO:0000256" key="14">
    <source>
        <dbReference type="ARBA" id="ARBA00031019"/>
    </source>
</evidence>
<evidence type="ECO:0000256" key="16">
    <source>
        <dbReference type="SAM" id="Phobius"/>
    </source>
</evidence>
<keyword evidence="10 16" id="KW-1133">Transmembrane helix</keyword>
<proteinExistence type="inferred from homology"/>
<evidence type="ECO:0000313" key="17">
    <source>
        <dbReference type="EMBL" id="WAJ48438.1"/>
    </source>
</evidence>
<comment type="subcellular location">
    <subcellularLocation>
        <location evidence="1">Mitochondrion membrane</location>
        <topology evidence="1">Multi-pass membrane protein</topology>
    </subcellularLocation>
</comment>
<keyword evidence="6" id="KW-0679">Respiratory chain</keyword>
<dbReference type="EC" id="7.1.1.2" evidence="3"/>
<evidence type="ECO:0000256" key="4">
    <source>
        <dbReference type="ARBA" id="ARBA00021095"/>
    </source>
</evidence>
<dbReference type="AlphaFoldDB" id="A0A9E8YI07"/>
<evidence type="ECO:0000256" key="5">
    <source>
        <dbReference type="ARBA" id="ARBA00022448"/>
    </source>
</evidence>
<sequence length="166" mass="18941">MTLTMMLSLLISSMFPLMKHPMSMGLTLIAQTMLIATMTGMMTNMFWFSYILIMTILSGMLILFIYMASVASNEKFNSSLKTLGYAISFSSLSIMLSFFEDQLESMKNWPPKKESIMDPEYLLTMNSMFNPPNMYVTALMVSYLFLTMIIISNIVNVHEGPLRIKN</sequence>
<dbReference type="EMBL" id="OP270692">
    <property type="protein sequence ID" value="WAJ48438.1"/>
    <property type="molecule type" value="Genomic_DNA"/>
</dbReference>
<reference evidence="17" key="1">
    <citation type="submission" date="2022-08" db="EMBL/GenBank/DDBJ databases">
        <authorList>
            <person name="John J.S."/>
            <person name="Selvaraj P."/>
            <person name="Ambrose D.P."/>
            <person name="AbdulAzeez S."/>
            <person name="Borgio J.F."/>
        </authorList>
    </citation>
    <scope>NUCLEOTIDE SEQUENCE</scope>
</reference>
<keyword evidence="12 17" id="KW-0496">Mitochondrion</keyword>
<gene>
    <name evidence="17" type="primary">nad6</name>
</gene>
<feature type="transmembrane region" description="Helical" evidence="16">
    <location>
        <begin position="134"/>
        <end position="155"/>
    </location>
</feature>